<protein>
    <submittedName>
        <fullName evidence="2">GNAT superfamily N-acetyltransferase</fullName>
    </submittedName>
</protein>
<dbReference type="Proteomes" id="UP000565579">
    <property type="component" value="Unassembled WGS sequence"/>
</dbReference>
<dbReference type="AlphaFoldDB" id="A0A7X0NKV4"/>
<dbReference type="InterPro" id="IPR052523">
    <property type="entry name" value="Trichothecene_AcTrans"/>
</dbReference>
<dbReference type="InterPro" id="IPR000182">
    <property type="entry name" value="GNAT_dom"/>
</dbReference>
<dbReference type="PANTHER" id="PTHR42791">
    <property type="entry name" value="GNAT FAMILY ACETYLTRANSFERASE"/>
    <property type="match status" value="1"/>
</dbReference>
<feature type="domain" description="N-acetyltransferase" evidence="1">
    <location>
        <begin position="87"/>
        <end position="217"/>
    </location>
</feature>
<comment type="caution">
    <text evidence="2">The sequence shown here is derived from an EMBL/GenBank/DDBJ whole genome shotgun (WGS) entry which is preliminary data.</text>
</comment>
<dbReference type="GO" id="GO:0016747">
    <property type="term" value="F:acyltransferase activity, transferring groups other than amino-acyl groups"/>
    <property type="evidence" value="ECO:0007669"/>
    <property type="project" value="InterPro"/>
</dbReference>
<evidence type="ECO:0000259" key="1">
    <source>
        <dbReference type="PROSITE" id="PS51186"/>
    </source>
</evidence>
<organism evidence="2 3">
    <name type="scientific">Nonomuraea rubra</name>
    <dbReference type="NCBI Taxonomy" id="46180"/>
    <lineage>
        <taxon>Bacteria</taxon>
        <taxon>Bacillati</taxon>
        <taxon>Actinomycetota</taxon>
        <taxon>Actinomycetes</taxon>
        <taxon>Streptosporangiales</taxon>
        <taxon>Streptosporangiaceae</taxon>
        <taxon>Nonomuraea</taxon>
    </lineage>
</organism>
<reference evidence="2 3" key="1">
    <citation type="submission" date="2020-08" db="EMBL/GenBank/DDBJ databases">
        <title>Sequencing the genomes of 1000 actinobacteria strains.</title>
        <authorList>
            <person name="Klenk H.-P."/>
        </authorList>
    </citation>
    <scope>NUCLEOTIDE SEQUENCE [LARGE SCALE GENOMIC DNA]</scope>
    <source>
        <strain evidence="2 3">DSM 43768</strain>
    </source>
</reference>
<dbReference type="Gene3D" id="3.40.630.30">
    <property type="match status" value="1"/>
</dbReference>
<evidence type="ECO:0000313" key="2">
    <source>
        <dbReference type="EMBL" id="MBB6545319.1"/>
    </source>
</evidence>
<keyword evidence="3" id="KW-1185">Reference proteome</keyword>
<dbReference type="CDD" id="cd04301">
    <property type="entry name" value="NAT_SF"/>
    <property type="match status" value="1"/>
</dbReference>
<evidence type="ECO:0000313" key="3">
    <source>
        <dbReference type="Proteomes" id="UP000565579"/>
    </source>
</evidence>
<name>A0A7X0NKV4_9ACTN</name>
<dbReference type="PANTHER" id="PTHR42791:SF1">
    <property type="entry name" value="N-ACETYLTRANSFERASE DOMAIN-CONTAINING PROTEIN"/>
    <property type="match status" value="1"/>
</dbReference>
<dbReference type="SUPFAM" id="SSF55729">
    <property type="entry name" value="Acyl-CoA N-acyltransferases (Nat)"/>
    <property type="match status" value="1"/>
</dbReference>
<gene>
    <name evidence="2" type="ORF">HD593_000114</name>
</gene>
<accession>A0A7X0NKV4</accession>
<dbReference type="RefSeq" id="WP_185100179.1">
    <property type="nucleotide sequence ID" value="NZ_JACHMI010000001.1"/>
</dbReference>
<dbReference type="InterPro" id="IPR016181">
    <property type="entry name" value="Acyl_CoA_acyltransferase"/>
</dbReference>
<proteinExistence type="predicted"/>
<dbReference type="EMBL" id="JACHMI010000001">
    <property type="protein sequence ID" value="MBB6545319.1"/>
    <property type="molecule type" value="Genomic_DNA"/>
</dbReference>
<keyword evidence="2" id="KW-0808">Transferase</keyword>
<dbReference type="Pfam" id="PF13508">
    <property type="entry name" value="Acetyltransf_7"/>
    <property type="match status" value="1"/>
</dbReference>
<dbReference type="PROSITE" id="PS51186">
    <property type="entry name" value="GNAT"/>
    <property type="match status" value="1"/>
</dbReference>
<sequence>MAETFRTGQAEAFGPWPVIHRESGSAFALRPAVRLATAEDAQRVAELIATAFSGLRPMAYLVPDRRERHRIIAANFRIFVEHAVEHGEIHLIDDGPAVAVWFPYTSPLPAPHDYDRRLAEATGAWVERFRTLDELFERNHPAAPHHHLAFLAVHPDRQNEGLGTALLRYQHDRLGGLPAYLEASDPRNRDLYARHGYQARQPFALPDGALFWPMWRPGGDL</sequence>